<dbReference type="Gene3D" id="1.10.4080.10">
    <property type="entry name" value="ADP-ribosylation/Crystallin J1"/>
    <property type="match status" value="1"/>
</dbReference>
<proteinExistence type="predicted"/>
<feature type="compositionally biased region" description="Polar residues" evidence="2">
    <location>
        <begin position="15"/>
        <end position="28"/>
    </location>
</feature>
<evidence type="ECO:0000313" key="4">
    <source>
        <dbReference type="Proteomes" id="UP001634394"/>
    </source>
</evidence>
<sequence length="451" mass="51573">MATFPHANKDDSNDRFTSTYNKDFQWHQTKYPDKGPSRRSQGSVSGSKVEYKNVLQQKSEGAKYMQDQPNHVPDQRHYLGNNGMSNRNTKDRSTIHAEKTHVMRTDDVSREEQIKTTVYGQCIGDAIGLLTEFMTKSEAHHAYGNCRYLTYSDKKRDSHRERWVTGDWTDDTDHMILIMQSLTHCNGKVNSRDFAARLRHWADNGFQELGDQSGTGLGNTTYTVISHKLFLSDPQMAAEQTWLERGKTDAANGAVMRTAILGIHEWWDTTKVEENAKQICRTTHFDPRCQASAVAVSVAISLMIQRKTEHYESSRNTYNIDKIIDECYNRAVKILDSEGQKRELQNSLRCNDLGSLKLDENGKIGYTFKCLGAAFWALKQNNFKKAITAILFEGGDADTNCAVAGALLGCKLRNLSELPADWLRDLHYKKWLDEKLNRYLDVLRRMQSKYV</sequence>
<accession>A0ABD3W3W6</accession>
<feature type="binding site" evidence="1">
    <location>
        <position position="170"/>
    </location>
    <ligand>
        <name>Mg(2+)</name>
        <dbReference type="ChEBI" id="CHEBI:18420"/>
        <label>1</label>
    </ligand>
</feature>
<dbReference type="Pfam" id="PF03747">
    <property type="entry name" value="ADP_ribosyl_GH"/>
    <property type="match status" value="1"/>
</dbReference>
<keyword evidence="1" id="KW-0460">Magnesium</keyword>
<dbReference type="PANTHER" id="PTHR16222">
    <property type="entry name" value="ADP-RIBOSYLGLYCOHYDROLASE"/>
    <property type="match status" value="1"/>
</dbReference>
<keyword evidence="1" id="KW-0479">Metal-binding</keyword>
<reference evidence="3 4" key="1">
    <citation type="submission" date="2024-11" db="EMBL/GenBank/DDBJ databases">
        <title>Chromosome-level genome assembly of the freshwater bivalve Anodonta woodiana.</title>
        <authorList>
            <person name="Chen X."/>
        </authorList>
    </citation>
    <scope>NUCLEOTIDE SEQUENCE [LARGE SCALE GENOMIC DNA]</scope>
    <source>
        <strain evidence="3">MN2024</strain>
        <tissue evidence="3">Gills</tissue>
    </source>
</reference>
<feature type="binding site" evidence="1">
    <location>
        <position position="399"/>
    </location>
    <ligand>
        <name>Mg(2+)</name>
        <dbReference type="ChEBI" id="CHEBI:18420"/>
        <label>1</label>
    </ligand>
</feature>
<gene>
    <name evidence="3" type="ORF">ACJMK2_041366</name>
</gene>
<feature type="binding site" evidence="1">
    <location>
        <position position="169"/>
    </location>
    <ligand>
        <name>Mg(2+)</name>
        <dbReference type="ChEBI" id="CHEBI:18420"/>
        <label>1</label>
    </ligand>
</feature>
<protein>
    <submittedName>
        <fullName evidence="3">Uncharacterized protein</fullName>
    </submittedName>
</protein>
<dbReference type="Proteomes" id="UP001634394">
    <property type="component" value="Unassembled WGS sequence"/>
</dbReference>
<dbReference type="PANTHER" id="PTHR16222:SF40">
    <property type="entry name" value="ADP-RIBOSYLGLYCOHYDROLASE"/>
    <property type="match status" value="1"/>
</dbReference>
<dbReference type="AlphaFoldDB" id="A0ABD3W3W6"/>
<dbReference type="InterPro" id="IPR050792">
    <property type="entry name" value="ADP-ribosylglycohydrolase"/>
</dbReference>
<feature type="binding site" evidence="1">
    <location>
        <position position="396"/>
    </location>
    <ligand>
        <name>Mg(2+)</name>
        <dbReference type="ChEBI" id="CHEBI:18420"/>
        <label>1</label>
    </ligand>
</feature>
<dbReference type="InterPro" id="IPR036705">
    <property type="entry name" value="Ribosyl_crysJ1_sf"/>
</dbReference>
<comment type="caution">
    <text evidence="3">The sequence shown here is derived from an EMBL/GenBank/DDBJ whole genome shotgun (WGS) entry which is preliminary data.</text>
</comment>
<evidence type="ECO:0000256" key="2">
    <source>
        <dbReference type="SAM" id="MobiDB-lite"/>
    </source>
</evidence>
<organism evidence="3 4">
    <name type="scientific">Sinanodonta woodiana</name>
    <name type="common">Chinese pond mussel</name>
    <name type="synonym">Anodonta woodiana</name>
    <dbReference type="NCBI Taxonomy" id="1069815"/>
    <lineage>
        <taxon>Eukaryota</taxon>
        <taxon>Metazoa</taxon>
        <taxon>Spiralia</taxon>
        <taxon>Lophotrochozoa</taxon>
        <taxon>Mollusca</taxon>
        <taxon>Bivalvia</taxon>
        <taxon>Autobranchia</taxon>
        <taxon>Heteroconchia</taxon>
        <taxon>Palaeoheterodonta</taxon>
        <taxon>Unionida</taxon>
        <taxon>Unionoidea</taxon>
        <taxon>Unionidae</taxon>
        <taxon>Unioninae</taxon>
        <taxon>Sinanodonta</taxon>
    </lineage>
</organism>
<name>A0ABD3W3W6_SINWO</name>
<feature type="region of interest" description="Disordered" evidence="2">
    <location>
        <begin position="1"/>
        <end position="90"/>
    </location>
</feature>
<keyword evidence="4" id="KW-1185">Reference proteome</keyword>
<dbReference type="InterPro" id="IPR005502">
    <property type="entry name" value="Ribosyl_crysJ1"/>
</dbReference>
<evidence type="ECO:0000313" key="3">
    <source>
        <dbReference type="EMBL" id="KAL3868565.1"/>
    </source>
</evidence>
<dbReference type="EMBL" id="JBJQND010000008">
    <property type="protein sequence ID" value="KAL3868565.1"/>
    <property type="molecule type" value="Genomic_DNA"/>
</dbReference>
<feature type="binding site" evidence="1">
    <location>
        <position position="398"/>
    </location>
    <ligand>
        <name>Mg(2+)</name>
        <dbReference type="ChEBI" id="CHEBI:18420"/>
        <label>1</label>
    </ligand>
</feature>
<dbReference type="SUPFAM" id="SSF101478">
    <property type="entry name" value="ADP-ribosylglycohydrolase"/>
    <property type="match status" value="1"/>
</dbReference>
<feature type="binding site" evidence="1">
    <location>
        <position position="171"/>
    </location>
    <ligand>
        <name>Mg(2+)</name>
        <dbReference type="ChEBI" id="CHEBI:18420"/>
        <label>1</label>
    </ligand>
</feature>
<comment type="cofactor">
    <cofactor evidence="1">
        <name>Mg(2+)</name>
        <dbReference type="ChEBI" id="CHEBI:18420"/>
    </cofactor>
    <text evidence="1">Binds 2 magnesium ions per subunit.</text>
</comment>
<evidence type="ECO:0000256" key="1">
    <source>
        <dbReference type="PIRSR" id="PIRSR605502-1"/>
    </source>
</evidence>